<sequence length="142" mass="15595">MWVRVCICTCGCKRVQNERETLWKGSEITQPPDGAGLFLYSTCLLCSWGMGLFSQGTLLLNTMGKTWICMESFSLCMYVCVSLSLLASCFLLSASTAGEGDLINPAILGIDIKLLITVATRHRDKATCELRRFHSGAGFPKD</sequence>
<protein>
    <submittedName>
        <fullName evidence="2">Uncharacterized protein</fullName>
    </submittedName>
</protein>
<proteinExistence type="predicted"/>
<organism evidence="2 3">
    <name type="scientific">Mauremys mutica</name>
    <name type="common">yellowpond turtle</name>
    <dbReference type="NCBI Taxonomy" id="74926"/>
    <lineage>
        <taxon>Eukaryota</taxon>
        <taxon>Metazoa</taxon>
        <taxon>Chordata</taxon>
        <taxon>Craniata</taxon>
        <taxon>Vertebrata</taxon>
        <taxon>Euteleostomi</taxon>
        <taxon>Archelosauria</taxon>
        <taxon>Testudinata</taxon>
        <taxon>Testudines</taxon>
        <taxon>Cryptodira</taxon>
        <taxon>Durocryptodira</taxon>
        <taxon>Testudinoidea</taxon>
        <taxon>Geoemydidae</taxon>
        <taxon>Geoemydinae</taxon>
        <taxon>Mauremys</taxon>
    </lineage>
</organism>
<evidence type="ECO:0000313" key="3">
    <source>
        <dbReference type="Proteomes" id="UP000827986"/>
    </source>
</evidence>
<comment type="caution">
    <text evidence="2">The sequence shown here is derived from an EMBL/GenBank/DDBJ whole genome shotgun (WGS) entry which is preliminary data.</text>
</comment>
<keyword evidence="1" id="KW-0472">Membrane</keyword>
<dbReference type="AlphaFoldDB" id="A0A9D4B6U1"/>
<dbReference type="Proteomes" id="UP000827986">
    <property type="component" value="Unassembled WGS sequence"/>
</dbReference>
<keyword evidence="3" id="KW-1185">Reference proteome</keyword>
<accession>A0A9D4B6U1</accession>
<feature type="transmembrane region" description="Helical" evidence="1">
    <location>
        <begin position="72"/>
        <end position="94"/>
    </location>
</feature>
<keyword evidence="1" id="KW-0812">Transmembrane</keyword>
<name>A0A9D4B6U1_9SAUR</name>
<evidence type="ECO:0000313" key="2">
    <source>
        <dbReference type="EMBL" id="KAH1182369.1"/>
    </source>
</evidence>
<keyword evidence="1" id="KW-1133">Transmembrane helix</keyword>
<dbReference type="EMBL" id="JAHDVG010000467">
    <property type="protein sequence ID" value="KAH1182369.1"/>
    <property type="molecule type" value="Genomic_DNA"/>
</dbReference>
<evidence type="ECO:0000256" key="1">
    <source>
        <dbReference type="SAM" id="Phobius"/>
    </source>
</evidence>
<gene>
    <name evidence="2" type="ORF">KIL84_010123</name>
</gene>
<reference evidence="2" key="1">
    <citation type="submission" date="2021-09" db="EMBL/GenBank/DDBJ databases">
        <title>The genome of Mauremys mutica provides insights into the evolution of semi-aquatic lifestyle.</title>
        <authorList>
            <person name="Gong S."/>
            <person name="Gao Y."/>
        </authorList>
    </citation>
    <scope>NUCLEOTIDE SEQUENCE</scope>
    <source>
        <strain evidence="2">MM-2020</strain>
        <tissue evidence="2">Muscle</tissue>
    </source>
</reference>